<gene>
    <name evidence="2" type="ORF">CUS_7493</name>
</gene>
<evidence type="ECO:0000259" key="1">
    <source>
        <dbReference type="PROSITE" id="PS51186"/>
    </source>
</evidence>
<dbReference type="InterPro" id="IPR016181">
    <property type="entry name" value="Acyl_CoA_acyltransferase"/>
</dbReference>
<reference evidence="2 3" key="1">
    <citation type="submission" date="2011-02" db="EMBL/GenBank/DDBJ databases">
        <authorList>
            <person name="Nelson K.E."/>
            <person name="Sutton G."/>
            <person name="Torralba M."/>
            <person name="Durkin S."/>
            <person name="Harkins D."/>
            <person name="Montgomery R."/>
            <person name="Ziemer C."/>
            <person name="Klaassens E."/>
            <person name="Ocuiv P."/>
            <person name="Morrison M."/>
        </authorList>
    </citation>
    <scope>NUCLEOTIDE SEQUENCE [LARGE SCALE GENOMIC DNA]</scope>
    <source>
        <strain evidence="2 3">8</strain>
    </source>
</reference>
<dbReference type="Pfam" id="PF12746">
    <property type="entry name" value="GNAT_acetyltran"/>
    <property type="match status" value="1"/>
</dbReference>
<organism evidence="2 3">
    <name type="scientific">Ruminococcus albus 8</name>
    <dbReference type="NCBI Taxonomy" id="246199"/>
    <lineage>
        <taxon>Bacteria</taxon>
        <taxon>Bacillati</taxon>
        <taxon>Bacillota</taxon>
        <taxon>Clostridia</taxon>
        <taxon>Eubacteriales</taxon>
        <taxon>Oscillospiraceae</taxon>
        <taxon>Ruminococcus</taxon>
    </lineage>
</organism>
<dbReference type="GO" id="GO:0016747">
    <property type="term" value="F:acyltransferase activity, transferring groups other than amino-acyl groups"/>
    <property type="evidence" value="ECO:0007669"/>
    <property type="project" value="InterPro"/>
</dbReference>
<comment type="caution">
    <text evidence="2">The sequence shown here is derived from an EMBL/GenBank/DDBJ whole genome shotgun (WGS) entry which is preliminary data.</text>
</comment>
<proteinExistence type="predicted"/>
<dbReference type="eggNOG" id="COG1670">
    <property type="taxonomic scope" value="Bacteria"/>
</dbReference>
<dbReference type="Proteomes" id="UP000004259">
    <property type="component" value="Unassembled WGS sequence"/>
</dbReference>
<dbReference type="STRING" id="246199.CUS_7493"/>
<keyword evidence="3" id="KW-1185">Reference proteome</keyword>
<dbReference type="AlphaFoldDB" id="E9SGW5"/>
<feature type="domain" description="N-acetyltransferase" evidence="1">
    <location>
        <begin position="117"/>
        <end position="252"/>
    </location>
</feature>
<name>E9SGW5_RUMAL</name>
<protein>
    <submittedName>
        <fullName evidence="2">Acetyltransferase, GNAT family</fullName>
    </submittedName>
</protein>
<dbReference type="SUPFAM" id="SSF55729">
    <property type="entry name" value="Acyl-CoA N-acyltransferases (Nat)"/>
    <property type="match status" value="1"/>
</dbReference>
<dbReference type="RefSeq" id="WP_002853026.1">
    <property type="nucleotide sequence ID" value="NZ_ADKM02000130.1"/>
</dbReference>
<dbReference type="PANTHER" id="PTHR31143:SF2">
    <property type="entry name" value="FR47-LIKE DOMAIN-CONTAINING PROTEIN-RELATED"/>
    <property type="match status" value="1"/>
</dbReference>
<dbReference type="Gene3D" id="3.40.630.110">
    <property type="entry name" value="GNAT acetyltransferase-like"/>
    <property type="match status" value="1"/>
</dbReference>
<dbReference type="PROSITE" id="PS51186">
    <property type="entry name" value="GNAT"/>
    <property type="match status" value="1"/>
</dbReference>
<evidence type="ECO:0000313" key="3">
    <source>
        <dbReference type="Proteomes" id="UP000004259"/>
    </source>
</evidence>
<dbReference type="EMBL" id="ADKM02000130">
    <property type="protein sequence ID" value="EGC01454.1"/>
    <property type="molecule type" value="Genomic_DNA"/>
</dbReference>
<dbReference type="Gene3D" id="3.40.630.30">
    <property type="match status" value="1"/>
</dbReference>
<dbReference type="InterPro" id="IPR042573">
    <property type="entry name" value="GNAT_acetyltra_N"/>
</dbReference>
<accession>E9SGW5</accession>
<dbReference type="PANTHER" id="PTHR31143">
    <property type="match status" value="1"/>
</dbReference>
<dbReference type="CDD" id="cd04301">
    <property type="entry name" value="NAT_SF"/>
    <property type="match status" value="1"/>
</dbReference>
<keyword evidence="2" id="KW-0808">Transferase</keyword>
<sequence>MVKTDKRALIAQMFEGFEDSVLISYKEGRTGIAYCDNEEKPASAVICAGDFYFCAGDASAAAEVFALAENNSEAVFMPLDESWTQALLALDKGLVRTVRYRTKMPEKFDITQLDRLADISALPEFELGMIDEEIYAQAIKETWSWAFVGNFKDYADFADNAFGCCITHRGRLICAASCYSAYSGGVEVEIATHPDYRRKGLATVAGAAFIRECAKRGLKAHWDAANTMSLKIAAKFGYTLKEEYTAVAFGED</sequence>
<dbReference type="InterPro" id="IPR027365">
    <property type="entry name" value="GNAT_acetyltra_YdfB-like"/>
</dbReference>
<dbReference type="OrthoDB" id="7054616at2"/>
<dbReference type="InterPro" id="IPR000182">
    <property type="entry name" value="GNAT_dom"/>
</dbReference>
<evidence type="ECO:0000313" key="2">
    <source>
        <dbReference type="EMBL" id="EGC01454.1"/>
    </source>
</evidence>